<proteinExistence type="predicted"/>
<evidence type="ECO:0000313" key="1">
    <source>
        <dbReference type="EMBL" id="PRQ55051.1"/>
    </source>
</evidence>
<reference evidence="1 2" key="1">
    <citation type="journal article" date="2018" name="Nat. Genet.">
        <title>The Rosa genome provides new insights in the design of modern roses.</title>
        <authorList>
            <person name="Bendahmane M."/>
        </authorList>
    </citation>
    <scope>NUCLEOTIDE SEQUENCE [LARGE SCALE GENOMIC DNA]</scope>
    <source>
        <strain evidence="2">cv. Old Blush</strain>
    </source>
</reference>
<keyword evidence="2" id="KW-1185">Reference proteome</keyword>
<organism evidence="1 2">
    <name type="scientific">Rosa chinensis</name>
    <name type="common">China rose</name>
    <dbReference type="NCBI Taxonomy" id="74649"/>
    <lineage>
        <taxon>Eukaryota</taxon>
        <taxon>Viridiplantae</taxon>
        <taxon>Streptophyta</taxon>
        <taxon>Embryophyta</taxon>
        <taxon>Tracheophyta</taxon>
        <taxon>Spermatophyta</taxon>
        <taxon>Magnoliopsida</taxon>
        <taxon>eudicotyledons</taxon>
        <taxon>Gunneridae</taxon>
        <taxon>Pentapetalae</taxon>
        <taxon>rosids</taxon>
        <taxon>fabids</taxon>
        <taxon>Rosales</taxon>
        <taxon>Rosaceae</taxon>
        <taxon>Rosoideae</taxon>
        <taxon>Rosoideae incertae sedis</taxon>
        <taxon>Rosa</taxon>
    </lineage>
</organism>
<accession>A0A2P6S8N1</accession>
<name>A0A2P6S8N1_ROSCH</name>
<sequence length="45" mass="4731">MDPYKADAETALSLTSLAPRDCSLSLSLFTSRCGSLGLCLVPRGL</sequence>
<comment type="caution">
    <text evidence="1">The sequence shown here is derived from an EMBL/GenBank/DDBJ whole genome shotgun (WGS) entry which is preliminary data.</text>
</comment>
<protein>
    <submittedName>
        <fullName evidence="1">Uncharacterized protein</fullName>
    </submittedName>
</protein>
<dbReference type="Gramene" id="PRQ55051">
    <property type="protein sequence ID" value="PRQ55051"/>
    <property type="gene ID" value="RchiOBHm_Chr1g0320351"/>
</dbReference>
<dbReference type="AlphaFoldDB" id="A0A2P6S8N1"/>
<evidence type="ECO:0000313" key="2">
    <source>
        <dbReference type="Proteomes" id="UP000238479"/>
    </source>
</evidence>
<gene>
    <name evidence="1" type="ORF">RchiOBHm_Chr1g0320351</name>
</gene>
<dbReference type="Proteomes" id="UP000238479">
    <property type="component" value="Chromosome 1"/>
</dbReference>
<dbReference type="EMBL" id="PDCK01000039">
    <property type="protein sequence ID" value="PRQ55051.1"/>
    <property type="molecule type" value="Genomic_DNA"/>
</dbReference>